<dbReference type="EMBL" id="FOUU01000010">
    <property type="protein sequence ID" value="SFN02103.1"/>
    <property type="molecule type" value="Genomic_DNA"/>
</dbReference>
<gene>
    <name evidence="1" type="ORF">SAMN05660836_02357</name>
</gene>
<dbReference type="InterPro" id="IPR007546">
    <property type="entry name" value="DUF503"/>
</dbReference>
<dbReference type="RefSeq" id="WP_093396018.1">
    <property type="nucleotide sequence ID" value="NZ_FOUU01000010.1"/>
</dbReference>
<dbReference type="SUPFAM" id="SSF103007">
    <property type="entry name" value="Hypothetical protein TT1725"/>
    <property type="match status" value="1"/>
</dbReference>
<reference evidence="2" key="1">
    <citation type="submission" date="2016-10" db="EMBL/GenBank/DDBJ databases">
        <authorList>
            <person name="Varghese N."/>
            <person name="Submissions S."/>
        </authorList>
    </citation>
    <scope>NUCLEOTIDE SEQUENCE [LARGE SCALE GENOMIC DNA]</scope>
    <source>
        <strain evidence="2">DSM 9990</strain>
    </source>
</reference>
<evidence type="ECO:0008006" key="3">
    <source>
        <dbReference type="Google" id="ProtNLM"/>
    </source>
</evidence>
<protein>
    <recommendedName>
        <fullName evidence="3">DUF503 domain-containing protein</fullName>
    </recommendedName>
</protein>
<dbReference type="PANTHER" id="PTHR36441:SF1">
    <property type="entry name" value="DUF503 DOMAIN-CONTAINING PROTEIN"/>
    <property type="match status" value="1"/>
</dbReference>
<dbReference type="AlphaFoldDB" id="A0A1I4VLW1"/>
<dbReference type="InterPro" id="IPR036746">
    <property type="entry name" value="TT1725-like_sf"/>
</dbReference>
<dbReference type="Proteomes" id="UP000199611">
    <property type="component" value="Unassembled WGS sequence"/>
</dbReference>
<dbReference type="PANTHER" id="PTHR36441">
    <property type="entry name" value="HYPOTHETICAL CYTOSOLIC PROTEIN"/>
    <property type="match status" value="1"/>
</dbReference>
<sequence length="96" mass="10615">MTVGVARITFYIPGVASLKAKRKVVKSIVEKSKHRFNVSVAEVADQDLYQKATVAVAVVGNEGREMNSLLDRIIDFMESLGVAEILSHEIELIHFS</sequence>
<proteinExistence type="predicted"/>
<dbReference type="Pfam" id="PF04456">
    <property type="entry name" value="DUF503"/>
    <property type="match status" value="1"/>
</dbReference>
<evidence type="ECO:0000313" key="1">
    <source>
        <dbReference type="EMBL" id="SFN02103.1"/>
    </source>
</evidence>
<accession>A0A1I4VLW1</accession>
<evidence type="ECO:0000313" key="2">
    <source>
        <dbReference type="Proteomes" id="UP000199611"/>
    </source>
</evidence>
<dbReference type="OrthoDB" id="9809023at2"/>
<dbReference type="STRING" id="39841.SAMN05660836_02357"/>
<dbReference type="Gene3D" id="3.30.70.1120">
    <property type="entry name" value="TT1725-like"/>
    <property type="match status" value="1"/>
</dbReference>
<keyword evidence="2" id="KW-1185">Reference proteome</keyword>
<organism evidence="1 2">
    <name type="scientific">Thermodesulforhabdus norvegica</name>
    <dbReference type="NCBI Taxonomy" id="39841"/>
    <lineage>
        <taxon>Bacteria</taxon>
        <taxon>Pseudomonadati</taxon>
        <taxon>Thermodesulfobacteriota</taxon>
        <taxon>Syntrophobacteria</taxon>
        <taxon>Syntrophobacterales</taxon>
        <taxon>Thermodesulforhabdaceae</taxon>
        <taxon>Thermodesulforhabdus</taxon>
    </lineage>
</organism>
<name>A0A1I4VLW1_9BACT</name>